<protein>
    <submittedName>
        <fullName evidence="2">PilZ domain-containing protein</fullName>
    </submittedName>
</protein>
<accession>A0A0B6WU07</accession>
<dbReference type="STRING" id="454194.PYK22_00505"/>
<dbReference type="EMBL" id="CBXV010000002">
    <property type="protein sequence ID" value="CDM64511.1"/>
    <property type="molecule type" value="Genomic_DNA"/>
</dbReference>
<name>A0A0B6WU07_9BACT</name>
<reference evidence="2 3" key="2">
    <citation type="submission" date="2015-01" db="EMBL/GenBank/DDBJ databases">
        <title>Complete genome sequence of Pyrinomonas methylaliphatogenes type strain K22T.</title>
        <authorList>
            <person name="Lee K.C.Y."/>
            <person name="Power J.F."/>
            <person name="Dunfield P.F."/>
            <person name="Morgan X.C."/>
            <person name="Huttenhower C."/>
            <person name="Stott M.B."/>
        </authorList>
    </citation>
    <scope>NUCLEOTIDE SEQUENCE [LARGE SCALE GENOMIC DNA]</scope>
    <source>
        <strain evidence="2 3">K22</strain>
    </source>
</reference>
<dbReference type="Gene3D" id="2.40.10.220">
    <property type="entry name" value="predicted glycosyltransferase like domains"/>
    <property type="match status" value="1"/>
</dbReference>
<feature type="domain" description="PilZ" evidence="1">
    <location>
        <begin position="18"/>
        <end position="136"/>
    </location>
</feature>
<dbReference type="Pfam" id="PF07238">
    <property type="entry name" value="PilZ"/>
    <property type="match status" value="1"/>
</dbReference>
<organism evidence="2 3">
    <name type="scientific">Pyrinomonas methylaliphatogenes</name>
    <dbReference type="NCBI Taxonomy" id="454194"/>
    <lineage>
        <taxon>Bacteria</taxon>
        <taxon>Pseudomonadati</taxon>
        <taxon>Acidobacteriota</taxon>
        <taxon>Blastocatellia</taxon>
        <taxon>Blastocatellales</taxon>
        <taxon>Pyrinomonadaceae</taxon>
        <taxon>Pyrinomonas</taxon>
    </lineage>
</organism>
<dbReference type="RefSeq" id="WP_041974010.1">
    <property type="nucleotide sequence ID" value="NZ_CBXV010000002.1"/>
</dbReference>
<reference evidence="2 3" key="1">
    <citation type="submission" date="2013-12" db="EMBL/GenBank/DDBJ databases">
        <authorList>
            <person name="Stott M."/>
        </authorList>
    </citation>
    <scope>NUCLEOTIDE SEQUENCE [LARGE SCALE GENOMIC DNA]</scope>
    <source>
        <strain evidence="2 3">K22</strain>
    </source>
</reference>
<evidence type="ECO:0000313" key="3">
    <source>
        <dbReference type="Proteomes" id="UP000031518"/>
    </source>
</evidence>
<keyword evidence="3" id="KW-1185">Reference proteome</keyword>
<dbReference type="AlphaFoldDB" id="A0A0B6WU07"/>
<dbReference type="InterPro" id="IPR009875">
    <property type="entry name" value="PilZ_domain"/>
</dbReference>
<gene>
    <name evidence="2" type="ORF">PYK22_00505</name>
</gene>
<sequence>MPELLRSIAARLRRLIGNRRRAPRYRVRLPFTVTLPDAPPLVPGSRRPVSVDGHTRDISASGLALIVPTIRIGDRYLTGHDRLQVALELPTGPVQIIALPVRYEPLEEDDEDAGFLIGVRIGEMGEVDRARYLKYLDRLRREKRWRA</sequence>
<dbReference type="Proteomes" id="UP000031518">
    <property type="component" value="Unassembled WGS sequence"/>
</dbReference>
<evidence type="ECO:0000313" key="2">
    <source>
        <dbReference type="EMBL" id="CDM64511.1"/>
    </source>
</evidence>
<dbReference type="GO" id="GO:0035438">
    <property type="term" value="F:cyclic-di-GMP binding"/>
    <property type="evidence" value="ECO:0007669"/>
    <property type="project" value="InterPro"/>
</dbReference>
<proteinExistence type="predicted"/>
<evidence type="ECO:0000259" key="1">
    <source>
        <dbReference type="Pfam" id="PF07238"/>
    </source>
</evidence>